<feature type="region of interest" description="Disordered" evidence="1">
    <location>
        <begin position="1"/>
        <end position="23"/>
    </location>
</feature>
<evidence type="ECO:0000256" key="1">
    <source>
        <dbReference type="SAM" id="MobiDB-lite"/>
    </source>
</evidence>
<dbReference type="PANTHER" id="PTHR38407">
    <property type="entry name" value="PROTEIN IVY1"/>
    <property type="match status" value="1"/>
</dbReference>
<comment type="caution">
    <text evidence="2">The sequence shown here is derived from an EMBL/GenBank/DDBJ whole genome shotgun (WGS) entry which is preliminary data.</text>
</comment>
<organism evidence="2 3">
    <name type="scientific">Saccharomycopsis crataegensis</name>
    <dbReference type="NCBI Taxonomy" id="43959"/>
    <lineage>
        <taxon>Eukaryota</taxon>
        <taxon>Fungi</taxon>
        <taxon>Dikarya</taxon>
        <taxon>Ascomycota</taxon>
        <taxon>Saccharomycotina</taxon>
        <taxon>Saccharomycetes</taxon>
        <taxon>Saccharomycopsidaceae</taxon>
        <taxon>Saccharomycopsis</taxon>
    </lineage>
</organism>
<dbReference type="GO" id="GO:0005543">
    <property type="term" value="F:phospholipid binding"/>
    <property type="evidence" value="ECO:0007669"/>
    <property type="project" value="InterPro"/>
</dbReference>
<gene>
    <name evidence="2" type="ORF">DASC09_036360</name>
</gene>
<feature type="region of interest" description="Disordered" evidence="1">
    <location>
        <begin position="354"/>
        <end position="373"/>
    </location>
</feature>
<keyword evidence="3" id="KW-1185">Reference proteome</keyword>
<feature type="region of interest" description="Disordered" evidence="1">
    <location>
        <begin position="445"/>
        <end position="474"/>
    </location>
</feature>
<feature type="compositionally biased region" description="Polar residues" evidence="1">
    <location>
        <begin position="526"/>
        <end position="535"/>
    </location>
</feature>
<feature type="region of interest" description="Disordered" evidence="1">
    <location>
        <begin position="486"/>
        <end position="535"/>
    </location>
</feature>
<dbReference type="Gene3D" id="1.20.1270.60">
    <property type="entry name" value="Arfaptin homology (AH) domain/BAR domain"/>
    <property type="match status" value="1"/>
</dbReference>
<evidence type="ECO:0000313" key="2">
    <source>
        <dbReference type="EMBL" id="GMM36311.1"/>
    </source>
</evidence>
<dbReference type="RefSeq" id="XP_064853307.1">
    <property type="nucleotide sequence ID" value="XM_064997235.1"/>
</dbReference>
<dbReference type="GeneID" id="90074286"/>
<dbReference type="GO" id="GO:0042144">
    <property type="term" value="P:vacuole fusion, non-autophagic"/>
    <property type="evidence" value="ECO:0007669"/>
    <property type="project" value="InterPro"/>
</dbReference>
<accession>A0AAV5QNM3</accession>
<feature type="compositionally biased region" description="Polar residues" evidence="1">
    <location>
        <begin position="1"/>
        <end position="11"/>
    </location>
</feature>
<dbReference type="InterPro" id="IPR027267">
    <property type="entry name" value="AH/BAR_dom_sf"/>
</dbReference>
<feature type="region of interest" description="Disordered" evidence="1">
    <location>
        <begin position="313"/>
        <end position="339"/>
    </location>
</feature>
<sequence>MSSSPTHSQGAGANDTHTRKSSISFRAPHLSEFYKFVSGSSHQRNNSLDGQKSITSRPDSSVNFPYGKQASARSLDKRRLSTSTIGTDISLTPSILDLPTIISSKDRVEYEEALNSLHTASQKYSNALSTVSSAASEFGMALENLARLKGSDSQSNNLMACSGLFFLISNHQQVLSSAIDKNFKSPVGSVIKCFKKRTVRNDVIFNEQLKSQVRSLKNLESVSYKISKSKKRNLVTYKETLKRINSQIDSIDSLKYNYYDSLSKLIQDSNDRIIRDCCTVAKAEFEIHENIARKGWTGGGMDELLVDCPDPFGEETETESMIEEDDDDDNNGLRSTELYNNTKNLRIDDLGSSSMLSSPQPHAIPSPNPNENPFYTKISSKNPRVKQQLINTRDAITIHNDMFSPISMSAASQNLISPLSHKSFGSELGSRHNSNDNRSTHTLTEYKKITNEDNKDDTPLDSGGSFEPSVANHNSVKETVGSEYEVANHDDNNYDDEDGDDNSFSLPLPSSHISNSHSSSDILPNQSLLNNAWDD</sequence>
<feature type="compositionally biased region" description="Polar residues" evidence="1">
    <location>
        <begin position="38"/>
        <end position="63"/>
    </location>
</feature>
<protein>
    <submittedName>
        <fullName evidence="2">Ivy1 protein</fullName>
    </submittedName>
</protein>
<reference evidence="2 3" key="1">
    <citation type="journal article" date="2023" name="Elife">
        <title>Identification of key yeast species and microbe-microbe interactions impacting larval growth of Drosophila in the wild.</title>
        <authorList>
            <person name="Mure A."/>
            <person name="Sugiura Y."/>
            <person name="Maeda R."/>
            <person name="Honda K."/>
            <person name="Sakurai N."/>
            <person name="Takahashi Y."/>
            <person name="Watada M."/>
            <person name="Katoh T."/>
            <person name="Gotoh A."/>
            <person name="Gotoh Y."/>
            <person name="Taniguchi I."/>
            <person name="Nakamura K."/>
            <person name="Hayashi T."/>
            <person name="Katayama T."/>
            <person name="Uemura T."/>
            <person name="Hattori Y."/>
        </authorList>
    </citation>
    <scope>NUCLEOTIDE SEQUENCE [LARGE SCALE GENOMIC DNA]</scope>
    <source>
        <strain evidence="2 3">SC-9</strain>
    </source>
</reference>
<name>A0AAV5QNM3_9ASCO</name>
<dbReference type="Proteomes" id="UP001360560">
    <property type="component" value="Unassembled WGS sequence"/>
</dbReference>
<dbReference type="EMBL" id="BTFZ01000011">
    <property type="protein sequence ID" value="GMM36311.1"/>
    <property type="molecule type" value="Genomic_DNA"/>
</dbReference>
<dbReference type="PANTHER" id="PTHR38407:SF1">
    <property type="entry name" value="PROTEIN IVY1"/>
    <property type="match status" value="1"/>
</dbReference>
<dbReference type="AlphaFoldDB" id="A0AAV5QNM3"/>
<feature type="compositionally biased region" description="Low complexity" evidence="1">
    <location>
        <begin position="505"/>
        <end position="525"/>
    </location>
</feature>
<dbReference type="InterPro" id="IPR037470">
    <property type="entry name" value="IVY1"/>
</dbReference>
<dbReference type="GO" id="GO:0000329">
    <property type="term" value="C:fungal-type vacuole membrane"/>
    <property type="evidence" value="ECO:0007669"/>
    <property type="project" value="InterPro"/>
</dbReference>
<proteinExistence type="predicted"/>
<evidence type="ECO:0000313" key="3">
    <source>
        <dbReference type="Proteomes" id="UP001360560"/>
    </source>
</evidence>
<feature type="compositionally biased region" description="Acidic residues" evidence="1">
    <location>
        <begin position="313"/>
        <end position="330"/>
    </location>
</feature>
<feature type="compositionally biased region" description="Basic and acidic residues" evidence="1">
    <location>
        <begin position="445"/>
        <end position="458"/>
    </location>
</feature>
<feature type="region of interest" description="Disordered" evidence="1">
    <location>
        <begin position="38"/>
        <end position="77"/>
    </location>
</feature>